<dbReference type="Pfam" id="PF00350">
    <property type="entry name" value="Dynamin_N"/>
    <property type="match status" value="1"/>
</dbReference>
<dbReference type="OrthoDB" id="5477114at2"/>
<gene>
    <name evidence="2" type="ORF">CLV67_11354</name>
</gene>
<evidence type="ECO:0000313" key="3">
    <source>
        <dbReference type="Proteomes" id="UP000239415"/>
    </source>
</evidence>
<proteinExistence type="predicted"/>
<organism evidence="2 3">
    <name type="scientific">Actinoplanes italicus</name>
    <dbReference type="NCBI Taxonomy" id="113567"/>
    <lineage>
        <taxon>Bacteria</taxon>
        <taxon>Bacillati</taxon>
        <taxon>Actinomycetota</taxon>
        <taxon>Actinomycetes</taxon>
        <taxon>Micromonosporales</taxon>
        <taxon>Micromonosporaceae</taxon>
        <taxon>Actinoplanes</taxon>
    </lineage>
</organism>
<reference evidence="2 3" key="1">
    <citation type="submission" date="2018-03" db="EMBL/GenBank/DDBJ databases">
        <title>Genomic Encyclopedia of Archaeal and Bacterial Type Strains, Phase II (KMG-II): from individual species to whole genera.</title>
        <authorList>
            <person name="Goeker M."/>
        </authorList>
    </citation>
    <scope>NUCLEOTIDE SEQUENCE [LARGE SCALE GENOMIC DNA]</scope>
    <source>
        <strain evidence="2 3">DSM 43146</strain>
    </source>
</reference>
<sequence length="554" mass="60515">MAAGPQINRKTLDTIAALWPQSTLAGKADQLFWRARNRYVAIRGDASAGKSTMINLMLGSRALDASEGQTTACITEVRMVGGEDGAVEPRVHLASERLLSERLDRLRTLATEIEFVDYRHTVQTGRERLRAGPIEPGSAVTQTDWRQLGFSTALGSNERHNVLVDRMIHLGRVGSPHPLEWALTEGVSFLDLPGDARGEVFNEVVLAEAQHSYAPAVTLRLWNAGSNDRPQLEPGELLVVTFLDDPRVVPGGNFMKTIHGTLQDYGRTPMVLSVAADAPADLNLVPLSAQQAIQQLRAWEQWLAQPAQVADPSYQLLHGAVRRTLAHPDGGMGVILDTIRDALEAAPRQSAGDADLRELATTVRDEALHLRDQLVEPKPERVLRNEKKIAKQKDRQERRLELAAVARETLYGEHSSEPWRTLDELIHDGYLDEPVDVVALLSDHATAAELACYSTAGITATPRLAEISAPLLQELGRLLTVSRSGDDPPSWVDVARVRWELCDLLTGLAAAAEQPGAPPRGQDPGAAPAALSWPEYSRRAGVLNACLKWAGSFH</sequence>
<dbReference type="SUPFAM" id="SSF52540">
    <property type="entry name" value="P-loop containing nucleoside triphosphate hydrolases"/>
    <property type="match status" value="1"/>
</dbReference>
<accession>A0A2T0K5G4</accession>
<dbReference type="Proteomes" id="UP000239415">
    <property type="component" value="Unassembled WGS sequence"/>
</dbReference>
<dbReference type="InterPro" id="IPR045063">
    <property type="entry name" value="Dynamin_N"/>
</dbReference>
<comment type="caution">
    <text evidence="2">The sequence shown here is derived from an EMBL/GenBank/DDBJ whole genome shotgun (WGS) entry which is preliminary data.</text>
</comment>
<keyword evidence="3" id="KW-1185">Reference proteome</keyword>
<evidence type="ECO:0000313" key="2">
    <source>
        <dbReference type="EMBL" id="PRX18221.1"/>
    </source>
</evidence>
<dbReference type="Gene3D" id="3.40.50.300">
    <property type="entry name" value="P-loop containing nucleotide triphosphate hydrolases"/>
    <property type="match status" value="1"/>
</dbReference>
<dbReference type="RefSeq" id="WP_106323833.1">
    <property type="nucleotide sequence ID" value="NZ_BOMO01000097.1"/>
</dbReference>
<feature type="domain" description="Dynamin N-terminal" evidence="1">
    <location>
        <begin position="40"/>
        <end position="199"/>
    </location>
</feature>
<evidence type="ECO:0000259" key="1">
    <source>
        <dbReference type="Pfam" id="PF00350"/>
    </source>
</evidence>
<protein>
    <submittedName>
        <fullName evidence="2">Dynamin family protein</fullName>
    </submittedName>
</protein>
<dbReference type="EMBL" id="PVMZ01000013">
    <property type="protein sequence ID" value="PRX18221.1"/>
    <property type="molecule type" value="Genomic_DNA"/>
</dbReference>
<dbReference type="InterPro" id="IPR027417">
    <property type="entry name" value="P-loop_NTPase"/>
</dbReference>
<dbReference type="AlphaFoldDB" id="A0A2T0K5G4"/>
<name>A0A2T0K5G4_9ACTN</name>